<dbReference type="InterPro" id="IPR011989">
    <property type="entry name" value="ARM-like"/>
</dbReference>
<dbReference type="EMBL" id="MU007015">
    <property type="protein sequence ID" value="KAF2434686.1"/>
    <property type="molecule type" value="Genomic_DNA"/>
</dbReference>
<keyword evidence="4" id="KW-0539">Nucleus</keyword>
<name>A0A9P4NZN7_9PEZI</name>
<evidence type="ECO:0000256" key="1">
    <source>
        <dbReference type="ARBA" id="ARBA00004123"/>
    </source>
</evidence>
<accession>A0A9P4NZN7</accession>
<evidence type="ECO:0000313" key="6">
    <source>
        <dbReference type="EMBL" id="KAF2434686.1"/>
    </source>
</evidence>
<keyword evidence="3" id="KW-0813">Transport</keyword>
<evidence type="ECO:0000256" key="2">
    <source>
        <dbReference type="ARBA" id="ARBA00007991"/>
    </source>
</evidence>
<comment type="subcellular location">
    <subcellularLocation>
        <location evidence="1">Nucleus</location>
    </subcellularLocation>
</comment>
<proteinExistence type="inferred from homology"/>
<evidence type="ECO:0000256" key="3">
    <source>
        <dbReference type="ARBA" id="ARBA00022448"/>
    </source>
</evidence>
<evidence type="ECO:0000259" key="5">
    <source>
        <dbReference type="PROSITE" id="PS50166"/>
    </source>
</evidence>
<dbReference type="PROSITE" id="PS50166">
    <property type="entry name" value="IMPORTIN_B_NT"/>
    <property type="match status" value="1"/>
</dbReference>
<sequence>MMDPVELPGEANPLNRNRLIHNLQVGSHRSANNHELQTVTKQLQEWENQSEFYVLLQSISTDQSVPFEARYLAGLQLLHSVTNKQVWSRSASGTGINQSDKAKIRSNLLIAGYRDPDDRLARQNALLTAKIVRSDYPREWPNVFDDINATTSGAFDWQNPVHILQMRRALEFLRCIVKELAKASLKLANLRSKAPELLGPICEIFVGCSSRLPASIQNDSFSIDETNTIGLLLPSISVIRRLLVKGYLTPHRDADVSNAWTLILQFFVPRTQQLSSNEPAATNSSRLMLDKSLMQIAKLHLELAEENLTAFILLPHSLDLIKAYWEIIKNVGQTYGSDSTDSTQLGTDGDASDNATPLIEKLALQGFLILRACLRILSDPRSIKVRNEQDTAEKDEALRRLQVEIFTPSFIQEILELTISRFFVFRSSDLRRWEEEPDEWEAAEGGDTEGYRYSLRLTAEKLVLDLANKYTEAVVPNILHLVEASTPTQVPITQKESAYTALGLAADKVFVFSNKQNSQFDFNNIISNLVSDIQVQEPGYRLIRRRIAILLGKWVHIQVSKENRALLYQILLHLLDKNDPLNDLVVRVTAGRQFKELVADWEFDAEPFLPFAPEAISRIMNLIAEVDLPETKMGLLETISSFVENMSHHIGPFADRIVSILPALWDETGEETLRKQVIVTLLVNLFTSLGPASKQYQNFALFIIKAVISDQSTLLQLERMALLPDALDLWRAILENTPNTTVDQLHPTLLELLKTNLIPILSMDFEARRAALEITSSYFLLIPKEFLSEQTFVAELLQSQSIFLSNMKPDASAQVFEVVEQLIRAAEDFAGVEGVQIVAKAMITTGNNSSNFFAELLHGLHDAWEAHQTTGPKAKVSDVQGEVETDFFSVIARIVYASPELFVELLAVIMPNTSVEETMSWLLEEWFSHSQDMISEPSRQKLSTMALTRLFSTAQPFILSRLQPLIDLWISVIESLTEGNEDKSVDSLVYARPEGGCAYVASEGQSAGEARKSALAAGDPVHAVNLREFVKWAVGSAVEKVGGVEAFQENWLVNVDREVLEQFGKLGIL</sequence>
<dbReference type="Proteomes" id="UP000800235">
    <property type="component" value="Unassembled WGS sequence"/>
</dbReference>
<dbReference type="SUPFAM" id="SSF48371">
    <property type="entry name" value="ARM repeat"/>
    <property type="match status" value="1"/>
</dbReference>
<dbReference type="InterPro" id="IPR016024">
    <property type="entry name" value="ARM-type_fold"/>
</dbReference>
<comment type="caution">
    <text evidence="6">The sequence shown here is derived from an EMBL/GenBank/DDBJ whole genome shotgun (WGS) entry which is preliminary data.</text>
</comment>
<dbReference type="GO" id="GO:0006606">
    <property type="term" value="P:protein import into nucleus"/>
    <property type="evidence" value="ECO:0007669"/>
    <property type="project" value="TreeGrafter"/>
</dbReference>
<dbReference type="Pfam" id="PF03810">
    <property type="entry name" value="IBN_N"/>
    <property type="match status" value="1"/>
</dbReference>
<feature type="domain" description="Importin N-terminal" evidence="5">
    <location>
        <begin position="39"/>
        <end position="109"/>
    </location>
</feature>
<dbReference type="Pfam" id="PF25758">
    <property type="entry name" value="TPR_IPO11"/>
    <property type="match status" value="1"/>
</dbReference>
<protein>
    <submittedName>
        <fullName evidence="6">Importin 11</fullName>
    </submittedName>
</protein>
<dbReference type="OrthoDB" id="361693at2759"/>
<gene>
    <name evidence="6" type="ORF">EJ08DRAFT_668174</name>
</gene>
<comment type="similarity">
    <text evidence="2">Belongs to the importin beta family.</text>
</comment>
<dbReference type="InterPro" id="IPR001494">
    <property type="entry name" value="Importin-beta_N"/>
</dbReference>
<dbReference type="GO" id="GO:0005829">
    <property type="term" value="C:cytosol"/>
    <property type="evidence" value="ECO:0007669"/>
    <property type="project" value="TreeGrafter"/>
</dbReference>
<dbReference type="PANTHER" id="PTHR10997">
    <property type="entry name" value="IMPORTIN-7, 8, 11"/>
    <property type="match status" value="1"/>
</dbReference>
<reference evidence="6" key="1">
    <citation type="journal article" date="2020" name="Stud. Mycol.">
        <title>101 Dothideomycetes genomes: a test case for predicting lifestyles and emergence of pathogens.</title>
        <authorList>
            <person name="Haridas S."/>
            <person name="Albert R."/>
            <person name="Binder M."/>
            <person name="Bloem J."/>
            <person name="Labutti K."/>
            <person name="Salamov A."/>
            <person name="Andreopoulos B."/>
            <person name="Baker S."/>
            <person name="Barry K."/>
            <person name="Bills G."/>
            <person name="Bluhm B."/>
            <person name="Cannon C."/>
            <person name="Castanera R."/>
            <person name="Culley D."/>
            <person name="Daum C."/>
            <person name="Ezra D."/>
            <person name="Gonzalez J."/>
            <person name="Henrissat B."/>
            <person name="Kuo A."/>
            <person name="Liang C."/>
            <person name="Lipzen A."/>
            <person name="Lutzoni F."/>
            <person name="Magnuson J."/>
            <person name="Mondo S."/>
            <person name="Nolan M."/>
            <person name="Ohm R."/>
            <person name="Pangilinan J."/>
            <person name="Park H.-J."/>
            <person name="Ramirez L."/>
            <person name="Alfaro M."/>
            <person name="Sun H."/>
            <person name="Tritt A."/>
            <person name="Yoshinaga Y."/>
            <person name="Zwiers L.-H."/>
            <person name="Turgeon B."/>
            <person name="Goodwin S."/>
            <person name="Spatafora J."/>
            <person name="Crous P."/>
            <person name="Grigoriev I."/>
        </authorList>
    </citation>
    <scope>NUCLEOTIDE SEQUENCE</scope>
    <source>
        <strain evidence="6">CBS 130266</strain>
    </source>
</reference>
<dbReference type="AlphaFoldDB" id="A0A9P4NZN7"/>
<evidence type="ECO:0000256" key="4">
    <source>
        <dbReference type="ARBA" id="ARBA00023242"/>
    </source>
</evidence>
<dbReference type="SMART" id="SM00913">
    <property type="entry name" value="IBN_N"/>
    <property type="match status" value="1"/>
</dbReference>
<dbReference type="GO" id="GO:0005635">
    <property type="term" value="C:nuclear envelope"/>
    <property type="evidence" value="ECO:0007669"/>
    <property type="project" value="TreeGrafter"/>
</dbReference>
<dbReference type="GO" id="GO:0031267">
    <property type="term" value="F:small GTPase binding"/>
    <property type="evidence" value="ECO:0007669"/>
    <property type="project" value="InterPro"/>
</dbReference>
<dbReference type="InterPro" id="IPR058669">
    <property type="entry name" value="TPR_IPO7/11-like"/>
</dbReference>
<dbReference type="PANTHER" id="PTHR10997:SF7">
    <property type="entry name" value="IMPORTIN-11"/>
    <property type="match status" value="1"/>
</dbReference>
<evidence type="ECO:0000313" key="7">
    <source>
        <dbReference type="Proteomes" id="UP000800235"/>
    </source>
</evidence>
<dbReference type="Gene3D" id="1.25.10.10">
    <property type="entry name" value="Leucine-rich Repeat Variant"/>
    <property type="match status" value="1"/>
</dbReference>
<organism evidence="6 7">
    <name type="scientific">Tothia fuscella</name>
    <dbReference type="NCBI Taxonomy" id="1048955"/>
    <lineage>
        <taxon>Eukaryota</taxon>
        <taxon>Fungi</taxon>
        <taxon>Dikarya</taxon>
        <taxon>Ascomycota</taxon>
        <taxon>Pezizomycotina</taxon>
        <taxon>Dothideomycetes</taxon>
        <taxon>Pleosporomycetidae</taxon>
        <taxon>Venturiales</taxon>
        <taxon>Cylindrosympodiaceae</taxon>
        <taxon>Tothia</taxon>
    </lineage>
</organism>
<keyword evidence="7" id="KW-1185">Reference proteome</keyword>